<dbReference type="GeneID" id="87864763"/>
<dbReference type="AlphaFoldDB" id="A0AAE0MJ77"/>
<comment type="caution">
    <text evidence="2">The sequence shown here is derived from an EMBL/GenBank/DDBJ whole genome shotgun (WGS) entry which is preliminary data.</text>
</comment>
<feature type="transmembrane region" description="Helical" evidence="1">
    <location>
        <begin position="79"/>
        <end position="100"/>
    </location>
</feature>
<gene>
    <name evidence="2" type="ORF">B0H65DRAFT_480893</name>
</gene>
<organism evidence="2 3">
    <name type="scientific">Neurospora tetraspora</name>
    <dbReference type="NCBI Taxonomy" id="94610"/>
    <lineage>
        <taxon>Eukaryota</taxon>
        <taxon>Fungi</taxon>
        <taxon>Dikarya</taxon>
        <taxon>Ascomycota</taxon>
        <taxon>Pezizomycotina</taxon>
        <taxon>Sordariomycetes</taxon>
        <taxon>Sordariomycetidae</taxon>
        <taxon>Sordariales</taxon>
        <taxon>Sordariaceae</taxon>
        <taxon>Neurospora</taxon>
    </lineage>
</organism>
<evidence type="ECO:0000313" key="3">
    <source>
        <dbReference type="Proteomes" id="UP001278500"/>
    </source>
</evidence>
<sequence length="150" mass="16159">MSESDTAVTVAPHLPVHLAHPTLSHHLKLIQPRVICEITGTGRDSVAVPRVVSFRVTAARGLVEAVATGAAVAGAAEPVFDAVFAHFGFLCCFGGLVWFWGFSLCVLLRLFGGLDLFLLVCLLGCLVEEVELVEQRGYLYLPEVNLSKIL</sequence>
<reference evidence="2" key="2">
    <citation type="submission" date="2023-06" db="EMBL/GenBank/DDBJ databases">
        <authorList>
            <consortium name="Lawrence Berkeley National Laboratory"/>
            <person name="Haridas S."/>
            <person name="Hensen N."/>
            <person name="Bonometti L."/>
            <person name="Westerberg I."/>
            <person name="Brannstrom I.O."/>
            <person name="Guillou S."/>
            <person name="Cros-Aarteil S."/>
            <person name="Calhoun S."/>
            <person name="Kuo A."/>
            <person name="Mondo S."/>
            <person name="Pangilinan J."/>
            <person name="Riley R."/>
            <person name="Labutti K."/>
            <person name="Andreopoulos B."/>
            <person name="Lipzen A."/>
            <person name="Chen C."/>
            <person name="Yanf M."/>
            <person name="Daum C."/>
            <person name="Ng V."/>
            <person name="Clum A."/>
            <person name="Steindorff A."/>
            <person name="Ohm R."/>
            <person name="Martin F."/>
            <person name="Silar P."/>
            <person name="Natvig D."/>
            <person name="Lalanne C."/>
            <person name="Gautier V."/>
            <person name="Ament-Velasquez S.L."/>
            <person name="Kruys A."/>
            <person name="Hutchinson M.I."/>
            <person name="Powell A.J."/>
            <person name="Barry K."/>
            <person name="Miller A.N."/>
            <person name="Grigoriev I.V."/>
            <person name="Debuchy R."/>
            <person name="Gladieux P."/>
            <person name="Thoren M.H."/>
            <person name="Johannesson H."/>
        </authorList>
    </citation>
    <scope>NUCLEOTIDE SEQUENCE</scope>
    <source>
        <strain evidence="2">CBS 560.94</strain>
    </source>
</reference>
<evidence type="ECO:0000256" key="1">
    <source>
        <dbReference type="SAM" id="Phobius"/>
    </source>
</evidence>
<keyword evidence="3" id="KW-1185">Reference proteome</keyword>
<keyword evidence="1" id="KW-1133">Transmembrane helix</keyword>
<name>A0AAE0MJ77_9PEZI</name>
<dbReference type="RefSeq" id="XP_062676653.1">
    <property type="nucleotide sequence ID" value="XM_062827609.1"/>
</dbReference>
<reference evidence="2" key="1">
    <citation type="journal article" date="2023" name="Mol. Phylogenet. Evol.">
        <title>Genome-scale phylogeny and comparative genomics of the fungal order Sordariales.</title>
        <authorList>
            <person name="Hensen N."/>
            <person name="Bonometti L."/>
            <person name="Westerberg I."/>
            <person name="Brannstrom I.O."/>
            <person name="Guillou S."/>
            <person name="Cros-Aarteil S."/>
            <person name="Calhoun S."/>
            <person name="Haridas S."/>
            <person name="Kuo A."/>
            <person name="Mondo S."/>
            <person name="Pangilinan J."/>
            <person name="Riley R."/>
            <person name="LaButti K."/>
            <person name="Andreopoulos B."/>
            <person name="Lipzen A."/>
            <person name="Chen C."/>
            <person name="Yan M."/>
            <person name="Daum C."/>
            <person name="Ng V."/>
            <person name="Clum A."/>
            <person name="Steindorff A."/>
            <person name="Ohm R.A."/>
            <person name="Martin F."/>
            <person name="Silar P."/>
            <person name="Natvig D.O."/>
            <person name="Lalanne C."/>
            <person name="Gautier V."/>
            <person name="Ament-Velasquez S.L."/>
            <person name="Kruys A."/>
            <person name="Hutchinson M.I."/>
            <person name="Powell A.J."/>
            <person name="Barry K."/>
            <person name="Miller A.N."/>
            <person name="Grigoriev I.V."/>
            <person name="Debuchy R."/>
            <person name="Gladieux P."/>
            <person name="Hiltunen Thoren M."/>
            <person name="Johannesson H."/>
        </authorList>
    </citation>
    <scope>NUCLEOTIDE SEQUENCE</scope>
    <source>
        <strain evidence="2">CBS 560.94</strain>
    </source>
</reference>
<keyword evidence="1" id="KW-0472">Membrane</keyword>
<feature type="transmembrane region" description="Helical" evidence="1">
    <location>
        <begin position="106"/>
        <end position="127"/>
    </location>
</feature>
<protein>
    <submittedName>
        <fullName evidence="2">Uncharacterized protein</fullName>
    </submittedName>
</protein>
<evidence type="ECO:0000313" key="2">
    <source>
        <dbReference type="EMBL" id="KAK3334487.1"/>
    </source>
</evidence>
<keyword evidence="1" id="KW-0812">Transmembrane</keyword>
<accession>A0AAE0MJ77</accession>
<dbReference type="EMBL" id="JAUEPP010000010">
    <property type="protein sequence ID" value="KAK3334487.1"/>
    <property type="molecule type" value="Genomic_DNA"/>
</dbReference>
<proteinExistence type="predicted"/>
<dbReference type="Proteomes" id="UP001278500">
    <property type="component" value="Unassembled WGS sequence"/>
</dbReference>